<name>A0A6J6ATW6_9ZZZZ</name>
<dbReference type="Pfam" id="PF13507">
    <property type="entry name" value="GATase_5"/>
    <property type="match status" value="1"/>
</dbReference>
<dbReference type="PANTHER" id="PTHR47552:SF1">
    <property type="entry name" value="PHOSPHORIBOSYLFORMYLGLYCINAMIDINE SYNTHASE SUBUNIT PURQ"/>
    <property type="match status" value="1"/>
</dbReference>
<gene>
    <name evidence="8" type="ORF">UFOPK1358_00033</name>
</gene>
<evidence type="ECO:0000256" key="6">
    <source>
        <dbReference type="ARBA" id="ARBA00022840"/>
    </source>
</evidence>
<keyword evidence="7" id="KW-0315">Glutamine amidotransferase</keyword>
<dbReference type="NCBIfam" id="NF002957">
    <property type="entry name" value="PRK03619.1"/>
    <property type="match status" value="1"/>
</dbReference>
<dbReference type="SMART" id="SM01211">
    <property type="entry name" value="GATase_5"/>
    <property type="match status" value="1"/>
</dbReference>
<dbReference type="SUPFAM" id="SSF52317">
    <property type="entry name" value="Class I glutamine amidotransferase-like"/>
    <property type="match status" value="1"/>
</dbReference>
<dbReference type="PIRSF" id="PIRSF001586">
    <property type="entry name" value="FGAM_synth_I"/>
    <property type="match status" value="1"/>
</dbReference>
<dbReference type="EMBL" id="CAEZSF010000002">
    <property type="protein sequence ID" value="CAB4529533.1"/>
    <property type="molecule type" value="Genomic_DNA"/>
</dbReference>
<proteinExistence type="inferred from homology"/>
<evidence type="ECO:0000256" key="7">
    <source>
        <dbReference type="ARBA" id="ARBA00022962"/>
    </source>
</evidence>
<dbReference type="CDD" id="cd01740">
    <property type="entry name" value="GATase1_FGAR_AT"/>
    <property type="match status" value="1"/>
</dbReference>
<dbReference type="PANTHER" id="PTHR47552">
    <property type="entry name" value="PHOSPHORIBOSYLFORMYLGLYCINAMIDINE SYNTHASE SUBUNIT PURQ"/>
    <property type="match status" value="1"/>
</dbReference>
<evidence type="ECO:0000256" key="5">
    <source>
        <dbReference type="ARBA" id="ARBA00022801"/>
    </source>
</evidence>
<keyword evidence="6" id="KW-0067">ATP-binding</keyword>
<keyword evidence="1" id="KW-0963">Cytoplasm</keyword>
<dbReference type="GO" id="GO:0006189">
    <property type="term" value="P:'de novo' IMP biosynthetic process"/>
    <property type="evidence" value="ECO:0007669"/>
    <property type="project" value="InterPro"/>
</dbReference>
<evidence type="ECO:0000313" key="8">
    <source>
        <dbReference type="EMBL" id="CAB4529533.1"/>
    </source>
</evidence>
<reference evidence="8" key="1">
    <citation type="submission" date="2020-05" db="EMBL/GenBank/DDBJ databases">
        <authorList>
            <person name="Chiriac C."/>
            <person name="Salcher M."/>
            <person name="Ghai R."/>
            <person name="Kavagutti S V."/>
        </authorList>
    </citation>
    <scope>NUCLEOTIDE SEQUENCE</scope>
</reference>
<dbReference type="InterPro" id="IPR010075">
    <property type="entry name" value="PRibForGlyAmidine_synth_PurQ"/>
</dbReference>
<dbReference type="GO" id="GO:0005524">
    <property type="term" value="F:ATP binding"/>
    <property type="evidence" value="ECO:0007669"/>
    <property type="project" value="UniProtKB-KW"/>
</dbReference>
<accession>A0A6J6ATW6</accession>
<evidence type="ECO:0000256" key="4">
    <source>
        <dbReference type="ARBA" id="ARBA00022755"/>
    </source>
</evidence>
<evidence type="ECO:0000256" key="1">
    <source>
        <dbReference type="ARBA" id="ARBA00022490"/>
    </source>
</evidence>
<evidence type="ECO:0000256" key="3">
    <source>
        <dbReference type="ARBA" id="ARBA00022741"/>
    </source>
</evidence>
<dbReference type="GO" id="GO:0004642">
    <property type="term" value="F:phosphoribosylformylglycinamidine synthase activity"/>
    <property type="evidence" value="ECO:0007669"/>
    <property type="project" value="InterPro"/>
</dbReference>
<dbReference type="PROSITE" id="PS51273">
    <property type="entry name" value="GATASE_TYPE_1"/>
    <property type="match status" value="1"/>
</dbReference>
<sequence>MPTNVAVIRFPGTNCEFDVVEVVQQLGASAEIVFHDEPSLGNADAVVVAGGFAHGDYLRPGAIARFSPVMDAVAAFAQEGGPVVGICNGFQVLTEAHLLPGALQKNAGLKFRCGFTDLRVESSNSVLTSAVTPGDILSIPINHFEGNYTCSLETLAELQSEDRILFRYVTNPNGSMDDIAGICNEGRNVVGLMPHPERACHDLLGSHDGINLMQSLLNAAGLSSVQGPS</sequence>
<keyword evidence="2" id="KW-0436">Ligase</keyword>
<evidence type="ECO:0000256" key="2">
    <source>
        <dbReference type="ARBA" id="ARBA00022598"/>
    </source>
</evidence>
<dbReference type="HAMAP" id="MF_00421">
    <property type="entry name" value="PurQ"/>
    <property type="match status" value="1"/>
</dbReference>
<dbReference type="NCBIfam" id="TIGR01737">
    <property type="entry name" value="FGAM_synth_I"/>
    <property type="match status" value="1"/>
</dbReference>
<keyword evidence="4" id="KW-0658">Purine biosynthesis</keyword>
<dbReference type="Gene3D" id="3.40.50.880">
    <property type="match status" value="1"/>
</dbReference>
<dbReference type="AlphaFoldDB" id="A0A6J6ATW6"/>
<keyword evidence="5" id="KW-0378">Hydrolase</keyword>
<protein>
    <submittedName>
        <fullName evidence="8">Unannotated protein</fullName>
    </submittedName>
</protein>
<keyword evidence="3" id="KW-0547">Nucleotide-binding</keyword>
<dbReference type="GO" id="GO:0016787">
    <property type="term" value="F:hydrolase activity"/>
    <property type="evidence" value="ECO:0007669"/>
    <property type="project" value="UniProtKB-KW"/>
</dbReference>
<organism evidence="8">
    <name type="scientific">freshwater metagenome</name>
    <dbReference type="NCBI Taxonomy" id="449393"/>
    <lineage>
        <taxon>unclassified sequences</taxon>
        <taxon>metagenomes</taxon>
        <taxon>ecological metagenomes</taxon>
    </lineage>
</organism>
<dbReference type="InterPro" id="IPR029062">
    <property type="entry name" value="Class_I_gatase-like"/>
</dbReference>